<evidence type="ECO:0000256" key="1">
    <source>
        <dbReference type="SAM" id="MobiDB-lite"/>
    </source>
</evidence>
<feature type="region of interest" description="Disordered" evidence="1">
    <location>
        <begin position="223"/>
        <end position="271"/>
    </location>
</feature>
<evidence type="ECO:0000313" key="3">
    <source>
        <dbReference type="Proteomes" id="UP000243498"/>
    </source>
</evidence>
<feature type="region of interest" description="Disordered" evidence="1">
    <location>
        <begin position="74"/>
        <end position="98"/>
    </location>
</feature>
<dbReference type="SUPFAM" id="SSF49503">
    <property type="entry name" value="Cupredoxins"/>
    <property type="match status" value="1"/>
</dbReference>
<dbReference type="Gene3D" id="2.60.40.420">
    <property type="entry name" value="Cupredoxins - blue copper proteins"/>
    <property type="match status" value="1"/>
</dbReference>
<keyword evidence="3" id="KW-1185">Reference proteome</keyword>
<dbReference type="PANTHER" id="PTHR34883">
    <property type="entry name" value="SERINE-RICH PROTEIN, PUTATIVE-RELATED-RELATED"/>
    <property type="match status" value="1"/>
</dbReference>
<dbReference type="Proteomes" id="UP000243498">
    <property type="component" value="Unassembled WGS sequence"/>
</dbReference>
<proteinExistence type="predicted"/>
<dbReference type="OrthoDB" id="1921208at2759"/>
<dbReference type="OMA" id="GVTWNMT"/>
<gene>
    <name evidence="2" type="ORF">NOR_04003</name>
</gene>
<dbReference type="InterPro" id="IPR052953">
    <property type="entry name" value="Ser-rich/MCO-related"/>
</dbReference>
<dbReference type="CDD" id="cd00920">
    <property type="entry name" value="Cupredoxin"/>
    <property type="match status" value="1"/>
</dbReference>
<dbReference type="STRING" id="1081105.A0A167EQG2"/>
<accession>A0A167EQG2</accession>
<dbReference type="EMBL" id="AZHC01000010">
    <property type="protein sequence ID" value="OAA44275.1"/>
    <property type="molecule type" value="Genomic_DNA"/>
</dbReference>
<comment type="caution">
    <text evidence="2">The sequence shown here is derived from an EMBL/GenBank/DDBJ whole genome shotgun (WGS) entry which is preliminary data.</text>
</comment>
<dbReference type="InterPro" id="IPR008972">
    <property type="entry name" value="Cupredoxin"/>
</dbReference>
<feature type="compositionally biased region" description="Low complexity" evidence="1">
    <location>
        <begin position="230"/>
        <end position="267"/>
    </location>
</feature>
<dbReference type="PANTHER" id="PTHR34883:SF4">
    <property type="entry name" value="CUPREDOXIN"/>
    <property type="match status" value="1"/>
</dbReference>
<organism evidence="2 3">
    <name type="scientific">Metarhizium rileyi (strain RCEF 4871)</name>
    <name type="common">Nomuraea rileyi</name>
    <dbReference type="NCBI Taxonomy" id="1649241"/>
    <lineage>
        <taxon>Eukaryota</taxon>
        <taxon>Fungi</taxon>
        <taxon>Dikarya</taxon>
        <taxon>Ascomycota</taxon>
        <taxon>Pezizomycotina</taxon>
        <taxon>Sordariomycetes</taxon>
        <taxon>Hypocreomycetidae</taxon>
        <taxon>Hypocreales</taxon>
        <taxon>Clavicipitaceae</taxon>
        <taxon>Metarhizium</taxon>
    </lineage>
</organism>
<evidence type="ECO:0000313" key="2">
    <source>
        <dbReference type="EMBL" id="OAA44275.1"/>
    </source>
</evidence>
<protein>
    <submittedName>
        <fullName evidence="2">Cupredoxin</fullName>
    </submittedName>
</protein>
<dbReference type="AlphaFoldDB" id="A0A167EQG2"/>
<sequence length="329" mass="32401">MKFSTTLFTAVAPVAMARRIANIFPPPAGIFARSNAGVQSGENGVSVGSMDGQSVSPSVSANARTEVIIIWSNPGNGASKTPANTTLQQGQSPTVPGAGASHTVKVGGPGGLTFQPDQLKDVPVGDTIVFEFLSQNHTVTQSPFDTPCKAMPGGMDSGFQANPNNTVTPPPQVAMQVMTDKPLWFYCRQKTHCGKGMVFSVNPTAEKTHAMFKGMAIAQNGTGSASPITGGQQSSAPAAPAQTGSAPSIDSGSASGSAGSAADSTAGSAGGTGATTGQGTIGADGSCQCIVACSSGAFPAAAQGAGSMGGVGGSLPISMGAMGAMGAKK</sequence>
<reference evidence="2 3" key="1">
    <citation type="journal article" date="2016" name="Genome Biol. Evol.">
        <title>Divergent and convergent evolution of fungal pathogenicity.</title>
        <authorList>
            <person name="Shang Y."/>
            <person name="Xiao G."/>
            <person name="Zheng P."/>
            <person name="Cen K."/>
            <person name="Zhan S."/>
            <person name="Wang C."/>
        </authorList>
    </citation>
    <scope>NUCLEOTIDE SEQUENCE [LARGE SCALE GENOMIC DNA]</scope>
    <source>
        <strain evidence="2 3">RCEF 4871</strain>
    </source>
</reference>
<feature type="compositionally biased region" description="Polar residues" evidence="1">
    <location>
        <begin position="74"/>
        <end position="94"/>
    </location>
</feature>
<name>A0A167EQG2_METRR</name>